<name>A0ABU6JAV6_9BURK</name>
<proteinExistence type="predicted"/>
<dbReference type="InterPro" id="IPR021710">
    <property type="entry name" value="DUF3293"/>
</dbReference>
<dbReference type="EMBL" id="JAWIIV010000013">
    <property type="protein sequence ID" value="MEC4720782.1"/>
    <property type="molecule type" value="Genomic_DNA"/>
</dbReference>
<organism evidence="1 2">
    <name type="scientific">Noviherbaspirillum album</name>
    <dbReference type="NCBI Taxonomy" id="3080276"/>
    <lineage>
        <taxon>Bacteria</taxon>
        <taxon>Pseudomonadati</taxon>
        <taxon>Pseudomonadota</taxon>
        <taxon>Betaproteobacteria</taxon>
        <taxon>Burkholderiales</taxon>
        <taxon>Oxalobacteraceae</taxon>
        <taxon>Noviherbaspirillum</taxon>
    </lineage>
</organism>
<dbReference type="Proteomes" id="UP001352263">
    <property type="component" value="Unassembled WGS sequence"/>
</dbReference>
<dbReference type="Pfam" id="PF11697">
    <property type="entry name" value="DUF3293"/>
    <property type="match status" value="1"/>
</dbReference>
<dbReference type="RefSeq" id="WP_326507497.1">
    <property type="nucleotide sequence ID" value="NZ_JAWIIV010000013.1"/>
</dbReference>
<gene>
    <name evidence="1" type="ORF">RY831_16580</name>
</gene>
<evidence type="ECO:0000313" key="2">
    <source>
        <dbReference type="Proteomes" id="UP001352263"/>
    </source>
</evidence>
<evidence type="ECO:0000313" key="1">
    <source>
        <dbReference type="EMBL" id="MEC4720782.1"/>
    </source>
</evidence>
<accession>A0ABU6JAV6</accession>
<protein>
    <submittedName>
        <fullName evidence="1">DUF3293 domain-containing protein</fullName>
    </submittedName>
</protein>
<sequence>MRVINQQTVIIDQPPAYISDSKDCMYVQYNDGKRNFRVVLLVPFQTTSMKSSPNLPIEGATLSARQRAAYRVMFYSINLPRRLKLQAGIRNSELAQLLKTHGAATAAIVSACNPAGCLLPASKNKARHAALATAIKQLKLKALPAERKAESSADTAEDAYLVLDISGAQAESLLTEFDQHALLWCNQSGPPELMLHPLVRQKGPR</sequence>
<reference evidence="1 2" key="1">
    <citation type="submission" date="2023-10" db="EMBL/GenBank/DDBJ databases">
        <title>Noviherbaspirillum sp. CPCC 100848 genome assembly.</title>
        <authorList>
            <person name="Li X.Y."/>
            <person name="Fang X.M."/>
        </authorList>
    </citation>
    <scope>NUCLEOTIDE SEQUENCE [LARGE SCALE GENOMIC DNA]</scope>
    <source>
        <strain evidence="1 2">CPCC 100848</strain>
    </source>
</reference>
<keyword evidence="2" id="KW-1185">Reference proteome</keyword>
<comment type="caution">
    <text evidence="1">The sequence shown here is derived from an EMBL/GenBank/DDBJ whole genome shotgun (WGS) entry which is preliminary data.</text>
</comment>